<dbReference type="KEGG" id="dsy:DSY4059"/>
<dbReference type="EMBL" id="AP008230">
    <property type="protein sequence ID" value="BAE85848.1"/>
    <property type="molecule type" value="Genomic_DNA"/>
</dbReference>
<dbReference type="Proteomes" id="UP000001946">
    <property type="component" value="Chromosome"/>
</dbReference>
<name>Q24Q44_DESHY</name>
<dbReference type="AlphaFoldDB" id="Q24Q44"/>
<evidence type="ECO:0000313" key="2">
    <source>
        <dbReference type="Proteomes" id="UP000001946"/>
    </source>
</evidence>
<dbReference type="InterPro" id="IPR003724">
    <property type="entry name" value="CblAdoTrfase_CobA"/>
</dbReference>
<gene>
    <name evidence="1" type="primary">cobA</name>
    <name evidence="1" type="ordered locus">DSY4059</name>
</gene>
<dbReference type="eggNOG" id="COG2109">
    <property type="taxonomic scope" value="Bacteria"/>
</dbReference>
<dbReference type="InterPro" id="IPR027417">
    <property type="entry name" value="P-loop_NTPase"/>
</dbReference>
<proteinExistence type="predicted"/>
<keyword evidence="2" id="KW-1185">Reference proteome</keyword>
<dbReference type="GO" id="GO:0008817">
    <property type="term" value="F:corrinoid adenosyltransferase activity"/>
    <property type="evidence" value="ECO:0007669"/>
    <property type="project" value="InterPro"/>
</dbReference>
<dbReference type="PANTHER" id="PTHR46638">
    <property type="entry name" value="CORRINOID ADENOSYLTRANSFERASE"/>
    <property type="match status" value="1"/>
</dbReference>
<dbReference type="HOGENOM" id="CLU_088595_2_0_9"/>
<reference evidence="1 2" key="1">
    <citation type="journal article" date="2006" name="J. Bacteriol.">
        <title>Complete genome sequence of the dehalorespiring bacterium Desulfitobacterium hafniense Y51 and comparison with Dehalococcoides ethenogenes 195.</title>
        <authorList>
            <person name="Nonaka H."/>
            <person name="Keresztes G."/>
            <person name="Shinoda Y."/>
            <person name="Ikenaga Y."/>
            <person name="Abe M."/>
            <person name="Naito K."/>
            <person name="Inatomi K."/>
            <person name="Furukawa K."/>
            <person name="Inui M."/>
            <person name="Yukawa H."/>
        </authorList>
    </citation>
    <scope>NUCLEOTIDE SEQUENCE [LARGE SCALE GENOMIC DNA]</scope>
    <source>
        <strain evidence="1 2">Y51</strain>
    </source>
</reference>
<accession>Q24Q44</accession>
<dbReference type="Gene3D" id="3.40.50.300">
    <property type="entry name" value="P-loop containing nucleotide triphosphate hydrolases"/>
    <property type="match status" value="1"/>
</dbReference>
<dbReference type="SUPFAM" id="SSF52540">
    <property type="entry name" value="P-loop containing nucleoside triphosphate hydrolases"/>
    <property type="match status" value="1"/>
</dbReference>
<evidence type="ECO:0000313" key="1">
    <source>
        <dbReference type="EMBL" id="BAE85848.1"/>
    </source>
</evidence>
<dbReference type="Pfam" id="PF02572">
    <property type="entry name" value="CobA_CobO_BtuR"/>
    <property type="match status" value="1"/>
</dbReference>
<sequence length="197" mass="21861">MGGAYTARSIGMIRVYTGKGKGKTTSALGEALVAQSQGIKVLMVQFLKGSTYMGELYTMGRLGIPLIQFGVGCRWSGMIRTGLRHCSGCGECFRQNRDPNVALPLVAQGVEFLRTQIEEGDWGLIILDEVSHALNKGFLEMGILQELIGLKPEGLDWILTGRDMPEELLPFVEHWWELNPLKHPLQAGIRSRRGIEY</sequence>
<dbReference type="GO" id="GO:0009236">
    <property type="term" value="P:cobalamin biosynthetic process"/>
    <property type="evidence" value="ECO:0007669"/>
    <property type="project" value="InterPro"/>
</dbReference>
<dbReference type="GO" id="GO:0005524">
    <property type="term" value="F:ATP binding"/>
    <property type="evidence" value="ECO:0007669"/>
    <property type="project" value="InterPro"/>
</dbReference>
<keyword evidence="1" id="KW-0808">Transferase</keyword>
<organism evidence="1 2">
    <name type="scientific">Desulfitobacterium hafniense (strain Y51)</name>
    <dbReference type="NCBI Taxonomy" id="138119"/>
    <lineage>
        <taxon>Bacteria</taxon>
        <taxon>Bacillati</taxon>
        <taxon>Bacillota</taxon>
        <taxon>Clostridia</taxon>
        <taxon>Eubacteriales</taxon>
        <taxon>Desulfitobacteriaceae</taxon>
        <taxon>Desulfitobacterium</taxon>
    </lineage>
</organism>
<dbReference type="STRING" id="138119.DSY4059"/>
<dbReference type="PIRSF" id="PIRSF015617">
    <property type="entry name" value="Adensltrnsf_CobA"/>
    <property type="match status" value="1"/>
</dbReference>
<protein>
    <submittedName>
        <fullName evidence="1">Cob(I)alamin adenosyltransferase</fullName>
    </submittedName>
</protein>
<dbReference type="PANTHER" id="PTHR46638:SF1">
    <property type="entry name" value="CORRINOID ADENOSYLTRANSFERASE"/>
    <property type="match status" value="1"/>
</dbReference>